<dbReference type="EMBL" id="RBZP01000033">
    <property type="protein sequence ID" value="RKQ28204.1"/>
    <property type="molecule type" value="Genomic_DNA"/>
</dbReference>
<reference evidence="2 3" key="1">
    <citation type="journal article" date="2016" name="Int. J. Syst. Evol. Microbiol.">
        <title>Oceanobacillus halophilus sp. nov., a novel moderately halophilic bacterium from a hypersaline lake.</title>
        <authorList>
            <person name="Amoozegar M.A."/>
            <person name="Bagheri M."/>
            <person name="Makhdoumi A."/>
            <person name="Nikou M.M."/>
            <person name="Fazeli S.A.S."/>
            <person name="Schumann P."/>
            <person name="Sproer C."/>
            <person name="Sanchez-Porro C."/>
            <person name="Ventosa A."/>
        </authorList>
    </citation>
    <scope>NUCLEOTIDE SEQUENCE [LARGE SCALE GENOMIC DNA]</scope>
    <source>
        <strain evidence="2 3">DSM 23996</strain>
    </source>
</reference>
<comment type="caution">
    <text evidence="2">The sequence shown here is derived from an EMBL/GenBank/DDBJ whole genome shotgun (WGS) entry which is preliminary data.</text>
</comment>
<dbReference type="Proteomes" id="UP000269301">
    <property type="component" value="Unassembled WGS sequence"/>
</dbReference>
<organism evidence="2 3">
    <name type="scientific">Oceanobacillus halophilus</name>
    <dbReference type="NCBI Taxonomy" id="930130"/>
    <lineage>
        <taxon>Bacteria</taxon>
        <taxon>Bacillati</taxon>
        <taxon>Bacillota</taxon>
        <taxon>Bacilli</taxon>
        <taxon>Bacillales</taxon>
        <taxon>Bacillaceae</taxon>
        <taxon>Oceanobacillus</taxon>
    </lineage>
</organism>
<accession>A0A494ZR64</accession>
<dbReference type="Pfam" id="PF14152">
    <property type="entry name" value="YfhE"/>
    <property type="match status" value="1"/>
</dbReference>
<dbReference type="InterPro" id="IPR025437">
    <property type="entry name" value="YfhE-like"/>
</dbReference>
<evidence type="ECO:0000313" key="3">
    <source>
        <dbReference type="Proteomes" id="UP000269301"/>
    </source>
</evidence>
<proteinExistence type="predicted"/>
<gene>
    <name evidence="2" type="ORF">D8M06_19095</name>
</gene>
<dbReference type="AlphaFoldDB" id="A0A494ZR64"/>
<feature type="region of interest" description="Disordered" evidence="1">
    <location>
        <begin position="1"/>
        <end position="22"/>
    </location>
</feature>
<feature type="compositionally biased region" description="Polar residues" evidence="1">
    <location>
        <begin position="1"/>
        <end position="17"/>
    </location>
</feature>
<evidence type="ECO:0000256" key="1">
    <source>
        <dbReference type="SAM" id="MobiDB-lite"/>
    </source>
</evidence>
<dbReference type="OrthoDB" id="2973106at2"/>
<dbReference type="RefSeq" id="WP_121206176.1">
    <property type="nucleotide sequence ID" value="NZ_RBZP01000033.1"/>
</dbReference>
<protein>
    <submittedName>
        <fullName evidence="2">YfhE family protein</fullName>
    </submittedName>
</protein>
<sequence length="53" mass="6292">MRRNIQYQPTKNQQLTDAQEVHYSRKFKRADIAGGYRKSEVIEAKNENPNQLK</sequence>
<name>A0A494ZR64_9BACI</name>
<evidence type="ECO:0000313" key="2">
    <source>
        <dbReference type="EMBL" id="RKQ28204.1"/>
    </source>
</evidence>
<keyword evidence="3" id="KW-1185">Reference proteome</keyword>